<feature type="transmembrane region" description="Helical" evidence="8">
    <location>
        <begin position="143"/>
        <end position="159"/>
    </location>
</feature>
<reference evidence="10 11" key="1">
    <citation type="submission" date="2023-12" db="EMBL/GenBank/DDBJ databases">
        <title>Friends and Foes: Symbiotic and Algicidal bacterial influence on Karenia brevis blooms.</title>
        <authorList>
            <person name="Fei C."/>
            <person name="Mohamed A.R."/>
            <person name="Booker A."/>
            <person name="Arshad M."/>
            <person name="Klass S."/>
            <person name="Ahn S."/>
            <person name="Gilbert P.M."/>
            <person name="Heil C.A."/>
            <person name="Martinez J.M."/>
            <person name="Amin S.A."/>
        </authorList>
    </citation>
    <scope>NUCLEOTIDE SEQUENCE [LARGE SCALE GENOMIC DNA]</scope>
    <source>
        <strain evidence="10 11">CE15</strain>
    </source>
</reference>
<evidence type="ECO:0000256" key="5">
    <source>
        <dbReference type="ARBA" id="ARBA00022692"/>
    </source>
</evidence>
<dbReference type="EMBL" id="JBAWKS010000002">
    <property type="protein sequence ID" value="MEI4550936.1"/>
    <property type="molecule type" value="Genomic_DNA"/>
</dbReference>
<feature type="transmembrane region" description="Helical" evidence="8">
    <location>
        <begin position="116"/>
        <end position="137"/>
    </location>
</feature>
<comment type="pathway">
    <text evidence="3">One-carbon metabolism; methylamine degradation.</text>
</comment>
<protein>
    <recommendedName>
        <fullName evidence="4">Methylamine utilization protein MauE</fullName>
    </recommendedName>
</protein>
<comment type="caution">
    <text evidence="10">The sequence shown here is derived from an EMBL/GenBank/DDBJ whole genome shotgun (WGS) entry which is preliminary data.</text>
</comment>
<name>A0ABU8EVD6_9GAMM</name>
<evidence type="ECO:0000256" key="3">
    <source>
        <dbReference type="ARBA" id="ARBA00004856"/>
    </source>
</evidence>
<comment type="function">
    <text evidence="1">May be specifically involved in the processing, transport, and/or maturation of the MADH beta-subunit.</text>
</comment>
<feature type="transmembrane region" description="Helical" evidence="8">
    <location>
        <begin position="50"/>
        <end position="69"/>
    </location>
</feature>
<accession>A0ABU8EVD6</accession>
<comment type="subcellular location">
    <subcellularLocation>
        <location evidence="2">Membrane</location>
        <topology evidence="2">Multi-pass membrane protein</topology>
    </subcellularLocation>
</comment>
<evidence type="ECO:0000313" key="10">
    <source>
        <dbReference type="EMBL" id="MEI4550936.1"/>
    </source>
</evidence>
<gene>
    <name evidence="10" type="ORF">WAE96_14795</name>
</gene>
<sequence length="169" mass="19158">MISSDILPVFCQLTLVLTFSYAAFKKQQSIEEFIATIEVSFNTSSDIARLLSYFLVLLEVFMAFAMILAHHLLTTWIVMIALLVIFFSLSIFSVVSEKSIQCNCFGETSQMGWLHVFRNLILLLAAVYCFIVTPLVLPSLQTLIALTMSMILLSLLVSVKDLTEFLRWK</sequence>
<dbReference type="InterPro" id="IPR009908">
    <property type="entry name" value="Methylamine_util_MauE"/>
</dbReference>
<evidence type="ECO:0000313" key="11">
    <source>
        <dbReference type="Proteomes" id="UP001382455"/>
    </source>
</evidence>
<feature type="domain" description="Methylamine utilisation protein MauE" evidence="9">
    <location>
        <begin position="6"/>
        <end position="130"/>
    </location>
</feature>
<evidence type="ECO:0000256" key="6">
    <source>
        <dbReference type="ARBA" id="ARBA00022989"/>
    </source>
</evidence>
<proteinExistence type="predicted"/>
<dbReference type="RefSeq" id="WP_336435998.1">
    <property type="nucleotide sequence ID" value="NZ_JBAWKS010000002.1"/>
</dbReference>
<evidence type="ECO:0000256" key="2">
    <source>
        <dbReference type="ARBA" id="ARBA00004141"/>
    </source>
</evidence>
<evidence type="ECO:0000256" key="1">
    <source>
        <dbReference type="ARBA" id="ARBA00003475"/>
    </source>
</evidence>
<evidence type="ECO:0000256" key="8">
    <source>
        <dbReference type="SAM" id="Phobius"/>
    </source>
</evidence>
<dbReference type="Proteomes" id="UP001382455">
    <property type="component" value="Unassembled WGS sequence"/>
</dbReference>
<feature type="transmembrane region" description="Helical" evidence="8">
    <location>
        <begin position="6"/>
        <end position="24"/>
    </location>
</feature>
<evidence type="ECO:0000256" key="7">
    <source>
        <dbReference type="ARBA" id="ARBA00023136"/>
    </source>
</evidence>
<keyword evidence="7 8" id="KW-0472">Membrane</keyword>
<feature type="transmembrane region" description="Helical" evidence="8">
    <location>
        <begin position="75"/>
        <end position="95"/>
    </location>
</feature>
<evidence type="ECO:0000256" key="4">
    <source>
        <dbReference type="ARBA" id="ARBA00019078"/>
    </source>
</evidence>
<keyword evidence="11" id="KW-1185">Reference proteome</keyword>
<keyword evidence="6 8" id="KW-1133">Transmembrane helix</keyword>
<evidence type="ECO:0000259" key="9">
    <source>
        <dbReference type="Pfam" id="PF07291"/>
    </source>
</evidence>
<keyword evidence="5 8" id="KW-0812">Transmembrane</keyword>
<dbReference type="Pfam" id="PF07291">
    <property type="entry name" value="MauE"/>
    <property type="match status" value="1"/>
</dbReference>
<organism evidence="10 11">
    <name type="scientific">Pseudoalteromonas spongiae</name>
    <dbReference type="NCBI Taxonomy" id="298657"/>
    <lineage>
        <taxon>Bacteria</taxon>
        <taxon>Pseudomonadati</taxon>
        <taxon>Pseudomonadota</taxon>
        <taxon>Gammaproteobacteria</taxon>
        <taxon>Alteromonadales</taxon>
        <taxon>Pseudoalteromonadaceae</taxon>
        <taxon>Pseudoalteromonas</taxon>
    </lineage>
</organism>